<accession>A0A9D7XDG5</accession>
<evidence type="ECO:0000313" key="7">
    <source>
        <dbReference type="Proteomes" id="UP000808349"/>
    </source>
</evidence>
<comment type="caution">
    <text evidence="6">The sequence shown here is derived from an EMBL/GenBank/DDBJ whole genome shotgun (WGS) entry which is preliminary data.</text>
</comment>
<comment type="subcellular location">
    <subcellularLocation>
        <location evidence="1">Endomembrane system</location>
        <topology evidence="1">Multi-pass membrane protein</topology>
    </subcellularLocation>
</comment>
<keyword evidence="2 5" id="KW-0812">Transmembrane</keyword>
<dbReference type="Proteomes" id="UP000808349">
    <property type="component" value="Unassembled WGS sequence"/>
</dbReference>
<name>A0A9D7XDG5_9BACT</name>
<keyword evidence="4 5" id="KW-0472">Membrane</keyword>
<feature type="transmembrane region" description="Helical" evidence="5">
    <location>
        <begin position="189"/>
        <end position="208"/>
    </location>
</feature>
<dbReference type="EMBL" id="JADKFW010000004">
    <property type="protein sequence ID" value="MBK9716531.1"/>
    <property type="molecule type" value="Genomic_DNA"/>
</dbReference>
<dbReference type="Gene3D" id="1.20.120.1630">
    <property type="match status" value="1"/>
</dbReference>
<gene>
    <name evidence="6" type="ORF">IPO85_03215</name>
</gene>
<feature type="transmembrane region" description="Helical" evidence="5">
    <location>
        <begin position="48"/>
        <end position="66"/>
    </location>
</feature>
<evidence type="ECO:0000256" key="4">
    <source>
        <dbReference type="ARBA" id="ARBA00023136"/>
    </source>
</evidence>
<evidence type="ECO:0000256" key="2">
    <source>
        <dbReference type="ARBA" id="ARBA00022692"/>
    </source>
</evidence>
<sequence length="246" mass="28834">MPLQEEFEQQGNFLFKHRSYIPILILLASFIIYTINIRDGKDPFGNGIIYLSLGVSIIGLLIRIYTVGHSPANTSGRNTAAGQVADTLNQQGIYSIVRHPLYLGNFLMYLGFALLPMSIFFVIIFCLLFWIYYERIMFAEEQFLRGKFNTMYLNWALKTPAFIPNFSLFNSTEIHFSWKKILKKEKNGLAALFFIFWIFYILRNYLMGKVILDYSFWTLAMVICILLYFILKIIKQNTNWLDEAER</sequence>
<dbReference type="AlphaFoldDB" id="A0A9D7XDG5"/>
<reference evidence="6 7" key="1">
    <citation type="submission" date="2020-10" db="EMBL/GenBank/DDBJ databases">
        <title>Connecting structure to function with the recovery of over 1000 high-quality activated sludge metagenome-assembled genomes encoding full-length rRNA genes using long-read sequencing.</title>
        <authorList>
            <person name="Singleton C.M."/>
            <person name="Petriglieri F."/>
            <person name="Kristensen J.M."/>
            <person name="Kirkegaard R.H."/>
            <person name="Michaelsen T.Y."/>
            <person name="Andersen M.H."/>
            <person name="Karst S.M."/>
            <person name="Dueholm M.S."/>
            <person name="Nielsen P.H."/>
            <person name="Albertsen M."/>
        </authorList>
    </citation>
    <scope>NUCLEOTIDE SEQUENCE [LARGE SCALE GENOMIC DNA]</scope>
    <source>
        <strain evidence="6">Ribe_18-Q3-R11-54_BAT3C.373</strain>
    </source>
</reference>
<feature type="transmembrane region" description="Helical" evidence="5">
    <location>
        <begin position="20"/>
        <end position="36"/>
    </location>
</feature>
<evidence type="ECO:0000256" key="5">
    <source>
        <dbReference type="SAM" id="Phobius"/>
    </source>
</evidence>
<evidence type="ECO:0000256" key="3">
    <source>
        <dbReference type="ARBA" id="ARBA00022989"/>
    </source>
</evidence>
<evidence type="ECO:0000313" key="6">
    <source>
        <dbReference type="EMBL" id="MBK9716531.1"/>
    </source>
</evidence>
<dbReference type="GO" id="GO:0008168">
    <property type="term" value="F:methyltransferase activity"/>
    <property type="evidence" value="ECO:0007669"/>
    <property type="project" value="UniProtKB-KW"/>
</dbReference>
<proteinExistence type="predicted"/>
<protein>
    <submittedName>
        <fullName evidence="6">Lipid A phosphate methyltransferase</fullName>
    </submittedName>
</protein>
<dbReference type="PANTHER" id="PTHR12714:SF9">
    <property type="entry name" value="PROTEIN-S-ISOPRENYLCYSTEINE O-METHYLTRANSFERASE"/>
    <property type="match status" value="1"/>
</dbReference>
<keyword evidence="6" id="KW-0808">Transferase</keyword>
<evidence type="ECO:0000256" key="1">
    <source>
        <dbReference type="ARBA" id="ARBA00004127"/>
    </source>
</evidence>
<feature type="transmembrane region" description="Helical" evidence="5">
    <location>
        <begin position="106"/>
        <end position="133"/>
    </location>
</feature>
<organism evidence="6 7">
    <name type="scientific">Candidatus Defluviibacterium haderslevense</name>
    <dbReference type="NCBI Taxonomy" id="2981993"/>
    <lineage>
        <taxon>Bacteria</taxon>
        <taxon>Pseudomonadati</taxon>
        <taxon>Bacteroidota</taxon>
        <taxon>Saprospiria</taxon>
        <taxon>Saprospirales</taxon>
        <taxon>Saprospiraceae</taxon>
        <taxon>Candidatus Defluviibacterium</taxon>
    </lineage>
</organism>
<dbReference type="InterPro" id="IPR007318">
    <property type="entry name" value="Phopholipid_MeTrfase"/>
</dbReference>
<dbReference type="GO" id="GO:0012505">
    <property type="term" value="C:endomembrane system"/>
    <property type="evidence" value="ECO:0007669"/>
    <property type="project" value="UniProtKB-SubCell"/>
</dbReference>
<dbReference type="PANTHER" id="PTHR12714">
    <property type="entry name" value="PROTEIN-S ISOPRENYLCYSTEINE O-METHYLTRANSFERASE"/>
    <property type="match status" value="1"/>
</dbReference>
<feature type="transmembrane region" description="Helical" evidence="5">
    <location>
        <begin position="214"/>
        <end position="231"/>
    </location>
</feature>
<dbReference type="Pfam" id="PF04191">
    <property type="entry name" value="PEMT"/>
    <property type="match status" value="1"/>
</dbReference>
<keyword evidence="3 5" id="KW-1133">Transmembrane helix</keyword>
<keyword evidence="6" id="KW-0489">Methyltransferase</keyword>
<dbReference type="GO" id="GO:0032259">
    <property type="term" value="P:methylation"/>
    <property type="evidence" value="ECO:0007669"/>
    <property type="project" value="UniProtKB-KW"/>
</dbReference>